<comment type="caution">
    <text evidence="1">The sequence shown here is derived from an EMBL/GenBank/DDBJ whole genome shotgun (WGS) entry which is preliminary data.</text>
</comment>
<dbReference type="Proteomes" id="UP001150581">
    <property type="component" value="Unassembled WGS sequence"/>
</dbReference>
<dbReference type="EMBL" id="JANBPG010002180">
    <property type="protein sequence ID" value="KAJ1886748.1"/>
    <property type="molecule type" value="Genomic_DNA"/>
</dbReference>
<evidence type="ECO:0000313" key="2">
    <source>
        <dbReference type="Proteomes" id="UP001150581"/>
    </source>
</evidence>
<keyword evidence="2" id="KW-1185">Reference proteome</keyword>
<reference evidence="1" key="1">
    <citation type="submission" date="2022-07" db="EMBL/GenBank/DDBJ databases">
        <title>Phylogenomic reconstructions and comparative analyses of Kickxellomycotina fungi.</title>
        <authorList>
            <person name="Reynolds N.K."/>
            <person name="Stajich J.E."/>
            <person name="Barry K."/>
            <person name="Grigoriev I.V."/>
            <person name="Crous P."/>
            <person name="Smith M.E."/>
        </authorList>
    </citation>
    <scope>NUCLEOTIDE SEQUENCE</scope>
    <source>
        <strain evidence="1">Benny 63K</strain>
    </source>
</reference>
<sequence length="896" mass="95502">MSKCITSALLLIAFGTGWSLANTIAPEDKVVTYPSNVRIKPGSYIVEFEEEARGVNVNAFIANIEALPELTISNQFTKVFNGFSVTTARDTDPVELARVRGVRRVWPVRFHDLKYSFAPQNSTSFFHHHMTSVDKVLRDLGIDGKGIKIGIVDSGVDYNHPELGACWKTPGCPWQYGEDFIGDRFDFNNDNPIIEPNKTPMDCDGHGTHVAGIIGGQGPEVHGVAPGATLGMYRVFSCAVGGSVSAPDDIILQGIEAAFNDGHDVISLSLGGGGWPEDPLAVACSKMTQKGVVVVAAIGNDGSNGMFTAGSPAVGRGVISVGSVDNWNITGQVANITLPSGAYRSVYVEDSNADKAPFVFESDMPVVAPLDATGSLLGCSEYPTFVNLTGKIALIKRGTCTFTVKVRFAQSAGAIGVLIYNNANGIMNAALDPAVNIPVAMLTADDGAFIIDGILQGNGSGISVVTIKSRKGAVGTFAAFTGGQMSSFSSFGPSPELDIDPVISAPGGSIWSTFPLSMGKYASLSGTSMATPYVSGTVALLKQARPNLSVNDIRKALMTSAKPLKDDNTGKLVHPYSSGSGLVNVYDAIMSRVLISPPTLTINDTNWGPVKDIPQLQSLGSVRWAVRSINVNNTDCTRGMLISLDNTAANSISMYSANGTLNLTPRTWPANSTTVAAAAASSSTLPQVFTQTKSQYIPAGQSRNFIVYIVAPYGLQESDRWFYGGFLNFTLKWDQEPAPSGNYVVPYAGFNGNYRALDVITSSTQSGLPALADANLSIITDSSQLVISKNTTAWLVYSIDVPTRVISATMLDNKNMTRGYLAYGYQEYNIRNLPNSGDSLSGAIITNKIYEDKEATVEIDVPQGKYHARLMALRPLGNPKNTCDYQIWDSPVFSVL</sequence>
<protein>
    <submittedName>
        <fullName evidence="1">Uncharacterized protein</fullName>
    </submittedName>
</protein>
<organism evidence="1 2">
    <name type="scientific">Kickxella alabastrina</name>
    <dbReference type="NCBI Taxonomy" id="61397"/>
    <lineage>
        <taxon>Eukaryota</taxon>
        <taxon>Fungi</taxon>
        <taxon>Fungi incertae sedis</taxon>
        <taxon>Zoopagomycota</taxon>
        <taxon>Kickxellomycotina</taxon>
        <taxon>Kickxellomycetes</taxon>
        <taxon>Kickxellales</taxon>
        <taxon>Kickxellaceae</taxon>
        <taxon>Kickxella</taxon>
    </lineage>
</organism>
<accession>A0ACC1I6T7</accession>
<proteinExistence type="predicted"/>
<evidence type="ECO:0000313" key="1">
    <source>
        <dbReference type="EMBL" id="KAJ1886748.1"/>
    </source>
</evidence>
<name>A0ACC1I6T7_9FUNG</name>
<gene>
    <name evidence="1" type="ORF">LPJ66_009473</name>
</gene>